<keyword evidence="2" id="KW-1185">Reference proteome</keyword>
<name>A0AAQ3QHZ9_9LILI</name>
<dbReference type="EMBL" id="CP136895">
    <property type="protein sequence ID" value="WOL11924.1"/>
    <property type="molecule type" value="Genomic_DNA"/>
</dbReference>
<protein>
    <submittedName>
        <fullName evidence="1">AP2/ERF and B3 domain-containing transcription repressor RAV2-like</fullName>
    </submittedName>
</protein>
<evidence type="ECO:0000313" key="1">
    <source>
        <dbReference type="EMBL" id="WOL11924.1"/>
    </source>
</evidence>
<proteinExistence type="predicted"/>
<organism evidence="1 2">
    <name type="scientific">Canna indica</name>
    <name type="common">Indian-shot</name>
    <dbReference type="NCBI Taxonomy" id="4628"/>
    <lineage>
        <taxon>Eukaryota</taxon>
        <taxon>Viridiplantae</taxon>
        <taxon>Streptophyta</taxon>
        <taxon>Embryophyta</taxon>
        <taxon>Tracheophyta</taxon>
        <taxon>Spermatophyta</taxon>
        <taxon>Magnoliopsida</taxon>
        <taxon>Liliopsida</taxon>
        <taxon>Zingiberales</taxon>
        <taxon>Cannaceae</taxon>
        <taxon>Canna</taxon>
    </lineage>
</organism>
<reference evidence="1 2" key="1">
    <citation type="submission" date="2023-10" db="EMBL/GenBank/DDBJ databases">
        <title>Chromosome-scale genome assembly provides insights into flower coloration mechanisms of Canna indica.</title>
        <authorList>
            <person name="Li C."/>
        </authorList>
    </citation>
    <scope>NUCLEOTIDE SEQUENCE [LARGE SCALE GENOMIC DNA]</scope>
    <source>
        <tissue evidence="1">Flower</tissue>
    </source>
</reference>
<sequence>MSNACCTCKISIALCNHWRSIPRRSPVSCPLRSTRALFPSLTTSGGPDLRAPLACLSQHPSATKLRLPTPTHDVAAQRFRSHDVVTNFKPPLEFEDDAGLVLSFLVVHSKAEIDNMLQKHTNHIELQQSKRVASSTRDECLAITELHVRSCSTWWLHRVTSGSLIS</sequence>
<dbReference type="AlphaFoldDB" id="A0AAQ3QHZ9"/>
<evidence type="ECO:0000313" key="2">
    <source>
        <dbReference type="Proteomes" id="UP001327560"/>
    </source>
</evidence>
<dbReference type="Proteomes" id="UP001327560">
    <property type="component" value="Chromosome 6"/>
</dbReference>
<gene>
    <name evidence="1" type="ORF">Cni_G20688</name>
</gene>
<accession>A0AAQ3QHZ9</accession>